<dbReference type="EMBL" id="WPCU01000005">
    <property type="protein sequence ID" value="MVA76012.1"/>
    <property type="molecule type" value="Genomic_DNA"/>
</dbReference>
<dbReference type="InterPro" id="IPR049366">
    <property type="entry name" value="RGL11_C"/>
</dbReference>
<comment type="caution">
    <text evidence="4">The sequence shown here is derived from an EMBL/GenBank/DDBJ whole genome shotgun (WGS) entry which is preliminary data.</text>
</comment>
<feature type="domain" description="Rhamnogalacturonan I lyase beta-sheet" evidence="2">
    <location>
        <begin position="46"/>
        <end position="129"/>
    </location>
</feature>
<feature type="domain" description="Rhamnogalacturonan lyase family 11 C-terminal" evidence="3">
    <location>
        <begin position="134"/>
        <end position="625"/>
    </location>
</feature>
<dbReference type="Pfam" id="PF18370">
    <property type="entry name" value="RGI_lyase"/>
    <property type="match status" value="1"/>
</dbReference>
<feature type="signal peptide" evidence="1">
    <location>
        <begin position="1"/>
        <end position="30"/>
    </location>
</feature>
<sequence length="626" mass="67721">MHPLPRTGLAVGLTTALVTTSLALAPAAEAAPPHANLAPATDTRWAEDLDRAPVAVRTDDGNVLSWRVLGSDRPGVMFHVYRDGERITRAPLRGATSFVDADGAPGSRYRVEAVGRPAAHPSTEEFGVWSQNHLDVPLDKPAGGVTPAGESYDYRANDASVGDLDGDGQYELVLKWEPRNAKDNSQAGYTGSTYLDAYELAGTRLWRLDLGRNIRSGAHYTQFMVYDLDSDGDAEVTLKTADGTVDGRGTVIGDASADHREPDGYVLSGPEYLTVFDGRTGAALDTVDYVPPRGSVASWGDGYGNRVDRFLATVAYLDGEHPSVVFSRGYYTRAVVAAWNFDGEDLTSRWVFDSDEVGKQYEGQGNHNLASADVDADGRDEIVFGSMTLDDDGELLYNTGLGHGDALHVSDFDPARPGLEVFAPHESMSTSGNRGATYRDAATGEVLWSIPAVRDTGRAAMADIDPTHEGAEGWATGSEGPELRNVSGELLATTVPAANFVTWWDGDLLREIADHQYDSASQLGTPTVSKWNWEADRSEEVFRAEGTTTNNTTKGNPALQADLLGDWREELVYPITDYTALRIYTTTAPTEHKVTTLMHDRTYRLGVATQNVAYNQPPHTGYHLGA</sequence>
<dbReference type="RefSeq" id="WP_156609478.1">
    <property type="nucleotide sequence ID" value="NZ_WPCU01000005.1"/>
</dbReference>
<accession>A0A6A9UWK1</accession>
<keyword evidence="1" id="KW-0732">Signal</keyword>
<dbReference type="SUPFAM" id="SSF69318">
    <property type="entry name" value="Integrin alpha N-terminal domain"/>
    <property type="match status" value="1"/>
</dbReference>
<dbReference type="Pfam" id="PF21348">
    <property type="entry name" value="RGL11_C"/>
    <property type="match status" value="1"/>
</dbReference>
<dbReference type="InterPro" id="IPR028994">
    <property type="entry name" value="Integrin_alpha_N"/>
</dbReference>
<dbReference type="InterPro" id="IPR041624">
    <property type="entry name" value="RGI_lyase"/>
</dbReference>
<dbReference type="PANTHER" id="PTHR43118">
    <property type="entry name" value="RHAMNOGALACTURONAN LYASE (EUROFUNG)"/>
    <property type="match status" value="1"/>
</dbReference>
<evidence type="ECO:0000259" key="3">
    <source>
        <dbReference type="Pfam" id="PF21348"/>
    </source>
</evidence>
<dbReference type="Proteomes" id="UP000435304">
    <property type="component" value="Unassembled WGS sequence"/>
</dbReference>
<dbReference type="PANTHER" id="PTHR43118:SF1">
    <property type="entry name" value="RHAMNOGALACTURONAN LYASE (EUROFUNG)"/>
    <property type="match status" value="1"/>
</dbReference>
<evidence type="ECO:0000313" key="4">
    <source>
        <dbReference type="EMBL" id="MVA76012.1"/>
    </source>
</evidence>
<gene>
    <name evidence="4" type="ORF">GC722_08245</name>
</gene>
<name>A0A6A9UWK1_9ACTN</name>
<dbReference type="InterPro" id="IPR034641">
    <property type="entry name" value="RGL11"/>
</dbReference>
<reference evidence="4 5" key="1">
    <citation type="submission" date="2019-12" db="EMBL/GenBank/DDBJ databases">
        <title>Auraticoccus cholistani sp. nov., an actinomycete isolated from soil of Cholistan desert.</title>
        <authorList>
            <person name="Cheema M.T."/>
        </authorList>
    </citation>
    <scope>NUCLEOTIDE SEQUENCE [LARGE SCALE GENOMIC DNA]</scope>
    <source>
        <strain evidence="4 5">F435</strain>
    </source>
</reference>
<feature type="chain" id="PRO_5025613678" evidence="1">
    <location>
        <begin position="31"/>
        <end position="626"/>
    </location>
</feature>
<proteinExistence type="predicted"/>
<dbReference type="CDD" id="cd10318">
    <property type="entry name" value="RGL11"/>
    <property type="match status" value="1"/>
</dbReference>
<dbReference type="AlphaFoldDB" id="A0A6A9UWK1"/>
<evidence type="ECO:0000259" key="2">
    <source>
        <dbReference type="Pfam" id="PF18370"/>
    </source>
</evidence>
<keyword evidence="5" id="KW-1185">Reference proteome</keyword>
<protein>
    <submittedName>
        <fullName evidence="4">Uncharacterized protein</fullName>
    </submittedName>
</protein>
<dbReference type="GO" id="GO:0005975">
    <property type="term" value="P:carbohydrate metabolic process"/>
    <property type="evidence" value="ECO:0007669"/>
    <property type="project" value="UniProtKB-ARBA"/>
</dbReference>
<evidence type="ECO:0000313" key="5">
    <source>
        <dbReference type="Proteomes" id="UP000435304"/>
    </source>
</evidence>
<dbReference type="InterPro" id="IPR013783">
    <property type="entry name" value="Ig-like_fold"/>
</dbReference>
<evidence type="ECO:0000256" key="1">
    <source>
        <dbReference type="SAM" id="SignalP"/>
    </source>
</evidence>
<organism evidence="4 5">
    <name type="scientific">Auraticoccus cholistanensis</name>
    <dbReference type="NCBI Taxonomy" id="2656650"/>
    <lineage>
        <taxon>Bacteria</taxon>
        <taxon>Bacillati</taxon>
        <taxon>Actinomycetota</taxon>
        <taxon>Actinomycetes</taxon>
        <taxon>Propionibacteriales</taxon>
        <taxon>Propionibacteriaceae</taxon>
        <taxon>Auraticoccus</taxon>
    </lineage>
</organism>
<dbReference type="Gene3D" id="2.60.40.10">
    <property type="entry name" value="Immunoglobulins"/>
    <property type="match status" value="1"/>
</dbReference>